<dbReference type="SUPFAM" id="SSF56112">
    <property type="entry name" value="Protein kinase-like (PK-like)"/>
    <property type="match status" value="1"/>
</dbReference>
<dbReference type="AlphaFoldDB" id="A0A0N4VFM3"/>
<keyword evidence="4" id="KW-1185">Reference proteome</keyword>
<dbReference type="SMART" id="SM00587">
    <property type="entry name" value="CHK"/>
    <property type="match status" value="1"/>
</dbReference>
<keyword evidence="1" id="KW-1133">Transmembrane helix</keyword>
<organism evidence="5">
    <name type="scientific">Enterobius vermicularis</name>
    <name type="common">Human pinworm</name>
    <dbReference type="NCBI Taxonomy" id="51028"/>
    <lineage>
        <taxon>Eukaryota</taxon>
        <taxon>Metazoa</taxon>
        <taxon>Ecdysozoa</taxon>
        <taxon>Nematoda</taxon>
        <taxon>Chromadorea</taxon>
        <taxon>Rhabditida</taxon>
        <taxon>Spirurina</taxon>
        <taxon>Oxyuridomorpha</taxon>
        <taxon>Oxyuroidea</taxon>
        <taxon>Oxyuridae</taxon>
        <taxon>Enterobius</taxon>
    </lineage>
</organism>
<sequence>MAEVCSHVTAEVYPHGEFYTLLREHSENYYDDSMFKKVQIKKFEENEGFNSEIFKVTAYDSSNNPHYMILKIPCVDKFLEKLEDAGQEVNESDGVNNEILNLTTNLAHLHSFSMFLPKESLKNLNLRGRFFDDCADLNPKFAEKTLAIFPQLRHYYEPFYNLIRSRQFAEYSVTGIAAELDMPEVIVHGDLFSNNILWKKNPDQTCSEEVGAIIDWQLIHAGCVAEDLAKILVVCTNTETRRLAEERVFNTYLEVLTNDLAEAGRAVPFTKQQLEKAYRLSFINQVFFLLFGISFFIQPNVFNTNSSQTKAKLAALASRAEYALIDSIQILENDLSRWML</sequence>
<proteinExistence type="predicted"/>
<evidence type="ECO:0000313" key="3">
    <source>
        <dbReference type="EMBL" id="VDD94207.1"/>
    </source>
</evidence>
<protein>
    <submittedName>
        <fullName evidence="5">CHK domain-containing protein</fullName>
    </submittedName>
</protein>
<evidence type="ECO:0000259" key="2">
    <source>
        <dbReference type="SMART" id="SM00587"/>
    </source>
</evidence>
<gene>
    <name evidence="3" type="ORF">EVEC_LOCUS8958</name>
</gene>
<evidence type="ECO:0000256" key="1">
    <source>
        <dbReference type="SAM" id="Phobius"/>
    </source>
</evidence>
<evidence type="ECO:0000313" key="5">
    <source>
        <dbReference type="WBParaSite" id="EVEC_0000954801-mRNA-1"/>
    </source>
</evidence>
<dbReference type="WBParaSite" id="EVEC_0000954801-mRNA-1">
    <property type="protein sequence ID" value="EVEC_0000954801-mRNA-1"/>
    <property type="gene ID" value="EVEC_0000954801"/>
</dbReference>
<dbReference type="InterPro" id="IPR011009">
    <property type="entry name" value="Kinase-like_dom_sf"/>
</dbReference>
<dbReference type="PANTHER" id="PTHR23020">
    <property type="entry name" value="UNCHARACTERIZED NUCLEAR HORMONE RECEPTOR-RELATED"/>
    <property type="match status" value="1"/>
</dbReference>
<reference evidence="3 4" key="2">
    <citation type="submission" date="2018-10" db="EMBL/GenBank/DDBJ databases">
        <authorList>
            <consortium name="Pathogen Informatics"/>
        </authorList>
    </citation>
    <scope>NUCLEOTIDE SEQUENCE [LARGE SCALE GENOMIC DNA]</scope>
</reference>
<dbReference type="EMBL" id="UXUI01009716">
    <property type="protein sequence ID" value="VDD94207.1"/>
    <property type="molecule type" value="Genomic_DNA"/>
</dbReference>
<reference evidence="5" key="1">
    <citation type="submission" date="2017-02" db="UniProtKB">
        <authorList>
            <consortium name="WormBaseParasite"/>
        </authorList>
    </citation>
    <scope>IDENTIFICATION</scope>
</reference>
<keyword evidence="1" id="KW-0812">Transmembrane</keyword>
<dbReference type="OrthoDB" id="5777157at2759"/>
<dbReference type="InterPro" id="IPR012877">
    <property type="entry name" value="Dhs-27"/>
</dbReference>
<accession>A0A0N4VFM3</accession>
<name>A0A0N4VFM3_ENTVE</name>
<dbReference type="InterPro" id="IPR015897">
    <property type="entry name" value="CHK_kinase-like"/>
</dbReference>
<keyword evidence="1" id="KW-0472">Membrane</keyword>
<dbReference type="Pfam" id="PF07914">
    <property type="entry name" value="DUF1679"/>
    <property type="match status" value="1"/>
</dbReference>
<evidence type="ECO:0000313" key="4">
    <source>
        <dbReference type="Proteomes" id="UP000274131"/>
    </source>
</evidence>
<dbReference type="Gene3D" id="3.90.1200.10">
    <property type="match status" value="1"/>
</dbReference>
<dbReference type="Proteomes" id="UP000274131">
    <property type="component" value="Unassembled WGS sequence"/>
</dbReference>
<feature type="transmembrane region" description="Helical" evidence="1">
    <location>
        <begin position="277"/>
        <end position="297"/>
    </location>
</feature>
<feature type="domain" description="CHK kinase-like" evidence="2">
    <location>
        <begin position="77"/>
        <end position="262"/>
    </location>
</feature>
<dbReference type="InterPro" id="IPR052961">
    <property type="entry name" value="Oxido-Kinase-like_Enzymes"/>
</dbReference>
<dbReference type="PANTHER" id="PTHR23020:SF41">
    <property type="entry name" value="AMINOGLYCOSIDE PHOSPHOTRANSFERASE DOMAIN-CONTAINING PROTEIN"/>
    <property type="match status" value="1"/>
</dbReference>